<dbReference type="AlphaFoldDB" id="A0A1H5JIE7"/>
<keyword evidence="1" id="KW-0812">Transmembrane</keyword>
<protein>
    <submittedName>
        <fullName evidence="2">Uncharacterized protein</fullName>
    </submittedName>
</protein>
<sequence>MPIQVWAVAASIGWTAVVGTMLLYMIFGPG</sequence>
<keyword evidence="1" id="KW-1133">Transmembrane helix</keyword>
<proteinExistence type="predicted"/>
<evidence type="ECO:0000313" key="2">
    <source>
        <dbReference type="EMBL" id="SEE52276.1"/>
    </source>
</evidence>
<dbReference type="Proteomes" id="UP000198992">
    <property type="component" value="Unassembled WGS sequence"/>
</dbReference>
<evidence type="ECO:0000313" key="3">
    <source>
        <dbReference type="Proteomes" id="UP000198992"/>
    </source>
</evidence>
<gene>
    <name evidence="2" type="ORF">SAMN05444164_8451</name>
</gene>
<accession>A0A1H5JIE7</accession>
<name>A0A1H5JIE7_9BRAD</name>
<reference evidence="2 3" key="1">
    <citation type="submission" date="2016-10" db="EMBL/GenBank/DDBJ databases">
        <authorList>
            <person name="de Groot N.N."/>
        </authorList>
    </citation>
    <scope>NUCLEOTIDE SEQUENCE [LARGE SCALE GENOMIC DNA]</scope>
    <source>
        <strain evidence="2 3">MT12</strain>
    </source>
</reference>
<evidence type="ECO:0000256" key="1">
    <source>
        <dbReference type="SAM" id="Phobius"/>
    </source>
</evidence>
<keyword evidence="1" id="KW-0472">Membrane</keyword>
<organism evidence="2 3">
    <name type="scientific">Bradyrhizobium erythrophlei</name>
    <dbReference type="NCBI Taxonomy" id="1437360"/>
    <lineage>
        <taxon>Bacteria</taxon>
        <taxon>Pseudomonadati</taxon>
        <taxon>Pseudomonadota</taxon>
        <taxon>Alphaproteobacteria</taxon>
        <taxon>Hyphomicrobiales</taxon>
        <taxon>Nitrobacteraceae</taxon>
        <taxon>Bradyrhizobium</taxon>
    </lineage>
</organism>
<feature type="transmembrane region" description="Helical" evidence="1">
    <location>
        <begin position="6"/>
        <end position="27"/>
    </location>
</feature>
<dbReference type="EMBL" id="FNTH01000001">
    <property type="protein sequence ID" value="SEE52276.1"/>
    <property type="molecule type" value="Genomic_DNA"/>
</dbReference>